<sequence length="101" mass="10849">MSDGGDFDLCECINGHEAAMRRLLGILRQSQAFCSDSSCVDNLSPVPQADTNPMTMTYMIIVALLFAILGIIFQARVGRNNDGKPSRGFSMGPGPEPPTLT</sequence>
<organism evidence="3 4">
    <name type="scientific">Fasciola gigantica</name>
    <name type="common">Giant liver fluke</name>
    <dbReference type="NCBI Taxonomy" id="46835"/>
    <lineage>
        <taxon>Eukaryota</taxon>
        <taxon>Metazoa</taxon>
        <taxon>Spiralia</taxon>
        <taxon>Lophotrochozoa</taxon>
        <taxon>Platyhelminthes</taxon>
        <taxon>Trematoda</taxon>
        <taxon>Digenea</taxon>
        <taxon>Plagiorchiida</taxon>
        <taxon>Echinostomata</taxon>
        <taxon>Echinostomatoidea</taxon>
        <taxon>Fasciolidae</taxon>
        <taxon>Fasciola</taxon>
    </lineage>
</organism>
<gene>
    <name evidence="3" type="ORF">FGIG_08045</name>
</gene>
<keyword evidence="2" id="KW-0812">Transmembrane</keyword>
<evidence type="ECO:0000313" key="4">
    <source>
        <dbReference type="Proteomes" id="UP000316759"/>
    </source>
</evidence>
<keyword evidence="2" id="KW-0472">Membrane</keyword>
<keyword evidence="2" id="KW-1133">Transmembrane helix</keyword>
<evidence type="ECO:0000256" key="2">
    <source>
        <dbReference type="SAM" id="Phobius"/>
    </source>
</evidence>
<accession>A0A504Z0A2</accession>
<reference evidence="3 4" key="1">
    <citation type="submission" date="2019-04" db="EMBL/GenBank/DDBJ databases">
        <title>Annotation for the trematode Fasciola gigantica.</title>
        <authorList>
            <person name="Choi Y.-J."/>
        </authorList>
    </citation>
    <scope>NUCLEOTIDE SEQUENCE [LARGE SCALE GENOMIC DNA]</scope>
    <source>
        <strain evidence="3">Uganda_cow_1</strain>
    </source>
</reference>
<dbReference type="GO" id="GO:0005783">
    <property type="term" value="C:endoplasmic reticulum"/>
    <property type="evidence" value="ECO:0007669"/>
    <property type="project" value="TreeGrafter"/>
</dbReference>
<evidence type="ECO:0000313" key="3">
    <source>
        <dbReference type="EMBL" id="TPP65821.1"/>
    </source>
</evidence>
<protein>
    <recommendedName>
        <fullName evidence="1">Small integral membrane protein 14</fullName>
    </recommendedName>
</protein>
<comment type="caution">
    <text evidence="3">The sequence shown here is derived from an EMBL/GenBank/DDBJ whole genome shotgun (WGS) entry which is preliminary data.</text>
</comment>
<evidence type="ECO:0000256" key="1">
    <source>
        <dbReference type="ARBA" id="ARBA00017902"/>
    </source>
</evidence>
<dbReference type="Proteomes" id="UP000316759">
    <property type="component" value="Unassembled WGS sequence"/>
</dbReference>
<dbReference type="PANTHER" id="PTHR31019:SF1">
    <property type="entry name" value="SMALL INTEGRAL MEMBRANE PROTEIN 14"/>
    <property type="match status" value="1"/>
</dbReference>
<dbReference type="STRING" id="46835.A0A504Z0A2"/>
<name>A0A504Z0A2_FASGI</name>
<dbReference type="OrthoDB" id="10054061at2759"/>
<dbReference type="InterPro" id="IPR020309">
    <property type="entry name" value="Smim-14"/>
</dbReference>
<feature type="transmembrane region" description="Helical" evidence="2">
    <location>
        <begin position="56"/>
        <end position="77"/>
    </location>
</feature>
<dbReference type="AlphaFoldDB" id="A0A504Z0A2"/>
<dbReference type="Pfam" id="PF11027">
    <property type="entry name" value="DUF2615"/>
    <property type="match status" value="1"/>
</dbReference>
<keyword evidence="4" id="KW-1185">Reference proteome</keyword>
<dbReference type="PANTHER" id="PTHR31019">
    <property type="entry name" value="SMALL INTEGRAL MEMBRANE PROTEIN 14"/>
    <property type="match status" value="1"/>
</dbReference>
<dbReference type="EMBL" id="SUNJ01002633">
    <property type="protein sequence ID" value="TPP65821.1"/>
    <property type="molecule type" value="Genomic_DNA"/>
</dbReference>
<proteinExistence type="predicted"/>